<accession>A0AAP3SK38</accession>
<sequence length="401" mass="46152">MATVKIKFRPSIVSSKEGTLSIQIIHNRIARQIGIGYKVFPHEWDRSRSEVIIPPGTDELRRAHLTTVKNGINENVFAVDNIIKRLELSGNRYTSAQVIEAYLSAQTDGFVSYMRSLIHQLNQIGKNRTAGTYTTTMNSFIRFYGIKEVPWEQVDAKLMVRYEVFLKENGICPNTSSYYMRNLRAMYNRAVECELTFHRNPFRDVYTGVDKTVKRAIPQDAIKRLRDLNLNSRPSADLARDIFMFSFYTRGMSFIDIAFLRKEDIQNGILSYRRKKTNQHIVVKWEKQMQEIVDKYDTVNSPYLLPLIKNVGQDERRQYLTAAHRINRNLKIIGKQLGLSMPLTCYVARHTWASIAKSKNIPISVISEAMGHDSESTTRIYLASLDTSVIDKANKLIIGLL</sequence>
<organism evidence="8 9">
    <name type="scientific">Bacteroides thetaiotaomicron</name>
    <dbReference type="NCBI Taxonomy" id="818"/>
    <lineage>
        <taxon>Bacteria</taxon>
        <taxon>Pseudomonadati</taxon>
        <taxon>Bacteroidota</taxon>
        <taxon>Bacteroidia</taxon>
        <taxon>Bacteroidales</taxon>
        <taxon>Bacteroidaceae</taxon>
        <taxon>Bacteroides</taxon>
    </lineage>
</organism>
<dbReference type="SUPFAM" id="SSF56349">
    <property type="entry name" value="DNA breaking-rejoining enzymes"/>
    <property type="match status" value="1"/>
</dbReference>
<dbReference type="PROSITE" id="PS51900">
    <property type="entry name" value="CB"/>
    <property type="match status" value="1"/>
</dbReference>
<dbReference type="InterPro" id="IPR013762">
    <property type="entry name" value="Integrase-like_cat_sf"/>
</dbReference>
<dbReference type="GO" id="GO:0006310">
    <property type="term" value="P:DNA recombination"/>
    <property type="evidence" value="ECO:0007669"/>
    <property type="project" value="UniProtKB-KW"/>
</dbReference>
<evidence type="ECO:0000313" key="8">
    <source>
        <dbReference type="EMBL" id="MDC2239545.1"/>
    </source>
</evidence>
<feature type="domain" description="Core-binding (CB)" evidence="7">
    <location>
        <begin position="93"/>
        <end position="191"/>
    </location>
</feature>
<comment type="caution">
    <text evidence="8">The sequence shown here is derived from an EMBL/GenBank/DDBJ whole genome shotgun (WGS) entry which is preliminary data.</text>
</comment>
<gene>
    <name evidence="8" type="ORF">PO127_27800</name>
</gene>
<keyword evidence="3 5" id="KW-0238">DNA-binding</keyword>
<dbReference type="InterPro" id="IPR010998">
    <property type="entry name" value="Integrase_recombinase_N"/>
</dbReference>
<evidence type="ECO:0000256" key="4">
    <source>
        <dbReference type="ARBA" id="ARBA00023172"/>
    </source>
</evidence>
<name>A0AAP3SK38_BACT4</name>
<reference evidence="8" key="1">
    <citation type="submission" date="2022-10" db="EMBL/GenBank/DDBJ databases">
        <title>Human gut microbiome strain richness.</title>
        <authorList>
            <person name="Chen-Liaw A."/>
        </authorList>
    </citation>
    <scope>NUCLEOTIDE SEQUENCE</scope>
    <source>
        <strain evidence="8">1001283st1_A3_1001283B150304_161114</strain>
    </source>
</reference>
<feature type="domain" description="Tyr recombinase" evidence="6">
    <location>
        <begin position="212"/>
        <end position="395"/>
    </location>
</feature>
<dbReference type="PANTHER" id="PTHR30349">
    <property type="entry name" value="PHAGE INTEGRASE-RELATED"/>
    <property type="match status" value="1"/>
</dbReference>
<dbReference type="InterPro" id="IPR025269">
    <property type="entry name" value="SAM-like_dom"/>
</dbReference>
<dbReference type="Proteomes" id="UP001217776">
    <property type="component" value="Unassembled WGS sequence"/>
</dbReference>
<keyword evidence="2" id="KW-0229">DNA integration</keyword>
<protein>
    <submittedName>
        <fullName evidence="8">Site-specific integrase</fullName>
    </submittedName>
</protein>
<proteinExistence type="inferred from homology"/>
<evidence type="ECO:0000256" key="1">
    <source>
        <dbReference type="ARBA" id="ARBA00008857"/>
    </source>
</evidence>
<evidence type="ECO:0000259" key="7">
    <source>
        <dbReference type="PROSITE" id="PS51900"/>
    </source>
</evidence>
<dbReference type="Gene3D" id="1.10.150.130">
    <property type="match status" value="1"/>
</dbReference>
<dbReference type="PANTHER" id="PTHR30349:SF64">
    <property type="entry name" value="PROPHAGE INTEGRASE INTD-RELATED"/>
    <property type="match status" value="1"/>
</dbReference>
<keyword evidence="4" id="KW-0233">DNA recombination</keyword>
<evidence type="ECO:0000259" key="6">
    <source>
        <dbReference type="PROSITE" id="PS51898"/>
    </source>
</evidence>
<dbReference type="InterPro" id="IPR011010">
    <property type="entry name" value="DNA_brk_join_enz"/>
</dbReference>
<evidence type="ECO:0000256" key="2">
    <source>
        <dbReference type="ARBA" id="ARBA00022908"/>
    </source>
</evidence>
<dbReference type="EMBL" id="JAQNVG010000115">
    <property type="protein sequence ID" value="MDC2239545.1"/>
    <property type="molecule type" value="Genomic_DNA"/>
</dbReference>
<dbReference type="GO" id="GO:0015074">
    <property type="term" value="P:DNA integration"/>
    <property type="evidence" value="ECO:0007669"/>
    <property type="project" value="UniProtKB-KW"/>
</dbReference>
<dbReference type="Pfam" id="PF00589">
    <property type="entry name" value="Phage_integrase"/>
    <property type="match status" value="1"/>
</dbReference>
<comment type="similarity">
    <text evidence="1">Belongs to the 'phage' integrase family.</text>
</comment>
<dbReference type="InterPro" id="IPR050090">
    <property type="entry name" value="Tyrosine_recombinase_XerCD"/>
</dbReference>
<dbReference type="RefSeq" id="WP_195600800.1">
    <property type="nucleotide sequence ID" value="NZ_JADNKL010000004.1"/>
</dbReference>
<dbReference type="InterPro" id="IPR002104">
    <property type="entry name" value="Integrase_catalytic"/>
</dbReference>
<dbReference type="AlphaFoldDB" id="A0AAP3SK38"/>
<dbReference type="CDD" id="cd01185">
    <property type="entry name" value="INTN1_C_like"/>
    <property type="match status" value="1"/>
</dbReference>
<dbReference type="GO" id="GO:0003677">
    <property type="term" value="F:DNA binding"/>
    <property type="evidence" value="ECO:0007669"/>
    <property type="project" value="UniProtKB-UniRule"/>
</dbReference>
<dbReference type="Pfam" id="PF13102">
    <property type="entry name" value="Phage_int_SAM_5"/>
    <property type="match status" value="1"/>
</dbReference>
<dbReference type="PROSITE" id="PS51898">
    <property type="entry name" value="TYR_RECOMBINASE"/>
    <property type="match status" value="1"/>
</dbReference>
<evidence type="ECO:0000256" key="3">
    <source>
        <dbReference type="ARBA" id="ARBA00023125"/>
    </source>
</evidence>
<dbReference type="Gene3D" id="1.10.443.10">
    <property type="entry name" value="Intergrase catalytic core"/>
    <property type="match status" value="1"/>
</dbReference>
<dbReference type="InterPro" id="IPR044068">
    <property type="entry name" value="CB"/>
</dbReference>
<evidence type="ECO:0000313" key="9">
    <source>
        <dbReference type="Proteomes" id="UP001217776"/>
    </source>
</evidence>
<evidence type="ECO:0000256" key="5">
    <source>
        <dbReference type="PROSITE-ProRule" id="PRU01248"/>
    </source>
</evidence>